<evidence type="ECO:0000256" key="1">
    <source>
        <dbReference type="SAM" id="MobiDB-lite"/>
    </source>
</evidence>
<name>A0A8J5N9U1_HOMAM</name>
<dbReference type="PANTHER" id="PTHR13950">
    <property type="entry name" value="RABCONNECTIN-RELATED"/>
    <property type="match status" value="1"/>
</dbReference>
<evidence type="ECO:0000313" key="3">
    <source>
        <dbReference type="EMBL" id="KAG7176585.1"/>
    </source>
</evidence>
<proteinExistence type="predicted"/>
<dbReference type="GO" id="GO:0007035">
    <property type="term" value="P:vacuolar acidification"/>
    <property type="evidence" value="ECO:0007669"/>
    <property type="project" value="TreeGrafter"/>
</dbReference>
<dbReference type="PANTHER" id="PTHR13950:SF9">
    <property type="entry name" value="RABCONNECTIN-3A"/>
    <property type="match status" value="1"/>
</dbReference>
<feature type="non-terminal residue" evidence="3">
    <location>
        <position position="1"/>
    </location>
</feature>
<feature type="compositionally biased region" description="Low complexity" evidence="1">
    <location>
        <begin position="613"/>
        <end position="625"/>
    </location>
</feature>
<organism evidence="3 4">
    <name type="scientific">Homarus americanus</name>
    <name type="common">American lobster</name>
    <dbReference type="NCBI Taxonomy" id="6706"/>
    <lineage>
        <taxon>Eukaryota</taxon>
        <taxon>Metazoa</taxon>
        <taxon>Ecdysozoa</taxon>
        <taxon>Arthropoda</taxon>
        <taxon>Crustacea</taxon>
        <taxon>Multicrustacea</taxon>
        <taxon>Malacostraca</taxon>
        <taxon>Eumalacostraca</taxon>
        <taxon>Eucarida</taxon>
        <taxon>Decapoda</taxon>
        <taxon>Pleocyemata</taxon>
        <taxon>Astacidea</taxon>
        <taxon>Nephropoidea</taxon>
        <taxon>Nephropidae</taxon>
        <taxon>Homarus</taxon>
    </lineage>
</organism>
<sequence>MLRTLSVSGNQGGSSSREGRGSQSLLPEELTLDYIEVTAIPPLPLWLLLEADKDTQNQQAKNADIEEDTYAELFGAPTMNVDEDLTLEDDDADMGGRCKSISHEVKSIAFFGPRQAQILAALLTHTHLPGLSSLDQMHLLALGDTVASCNVDFADRFDINKAKEALAKETFSRTTTDEPSMETLDDCGLRFLLAMRHHTYLLRCIPIAQRATLQKGGIGSHNLVWAFHSESQEELLDFIPSMRQGNPRWSELRELGFGWWVRNNTLLTRCFNKIAKAAFLVKNDPLDAAIYYLAMKKKNLVWGLFRSINNRRMTDFFANNFTEERWRKSALKNAFALLGKQRFEHAAAFFLLAGALKDALEVLLNKLHDEQLAIVVIRLYEGEYEAVPPTLSKLLHTRILGQDEQGENMDLMKVHPDPFFRSVAYWMLKDYSNSLNTLLQTDATLGIHHPDYVATKSTSSSSVSAADPSVFNFYIYLRTHPLLIRQCIANTAKGGGGSLMASRLGKGQDTLDKKSVYESSMTPLERRLYFTTAHAHLRSGCPTLALEVLSKLPDNVIDLENPDTGDLLGSPSKEQRPAFELIHSGTLESDGSFDRTGSTVVGGDKAADLFAPSSSSGFGSSSVGFDWSTSSPSQRQKADGGLDLDFSLGAVDEEEEEEEDSKPRDTKSLASSDDE</sequence>
<protein>
    <submittedName>
        <fullName evidence="3">DmX-like protein 1-like</fullName>
    </submittedName>
</protein>
<feature type="region of interest" description="Disordered" evidence="1">
    <location>
        <begin position="1"/>
        <end position="24"/>
    </location>
</feature>
<keyword evidence="4" id="KW-1185">Reference proteome</keyword>
<feature type="compositionally biased region" description="Acidic residues" evidence="1">
    <location>
        <begin position="651"/>
        <end position="660"/>
    </location>
</feature>
<feature type="domain" description="RAVE complex protein Rav1 C-terminal" evidence="2">
    <location>
        <begin position="181"/>
        <end position="480"/>
    </location>
</feature>
<gene>
    <name evidence="3" type="primary">DMXL1-L</name>
    <name evidence="3" type="ORF">Hamer_G015386</name>
</gene>
<dbReference type="EMBL" id="JAHLQT010003055">
    <property type="protein sequence ID" value="KAG7176585.1"/>
    <property type="molecule type" value="Genomic_DNA"/>
</dbReference>
<feature type="compositionally biased region" description="Low complexity" evidence="1">
    <location>
        <begin position="13"/>
        <end position="24"/>
    </location>
</feature>
<evidence type="ECO:0000313" key="4">
    <source>
        <dbReference type="Proteomes" id="UP000747542"/>
    </source>
</evidence>
<dbReference type="InterPro" id="IPR052208">
    <property type="entry name" value="DmX-like/RAVE_component"/>
</dbReference>
<dbReference type="Pfam" id="PF12234">
    <property type="entry name" value="Rav1p_C"/>
    <property type="match status" value="1"/>
</dbReference>
<evidence type="ECO:0000259" key="2">
    <source>
        <dbReference type="Pfam" id="PF12234"/>
    </source>
</evidence>
<feature type="region of interest" description="Disordered" evidence="1">
    <location>
        <begin position="611"/>
        <end position="675"/>
    </location>
</feature>
<dbReference type="GO" id="GO:0043291">
    <property type="term" value="C:RAVE complex"/>
    <property type="evidence" value="ECO:0007669"/>
    <property type="project" value="TreeGrafter"/>
</dbReference>
<comment type="caution">
    <text evidence="3">The sequence shown here is derived from an EMBL/GenBank/DDBJ whole genome shotgun (WGS) entry which is preliminary data.</text>
</comment>
<dbReference type="AlphaFoldDB" id="A0A8J5N9U1"/>
<dbReference type="InterPro" id="IPR022033">
    <property type="entry name" value="Rav1p_C"/>
</dbReference>
<reference evidence="3" key="1">
    <citation type="journal article" date="2021" name="Sci. Adv.">
        <title>The American lobster genome reveals insights on longevity, neural, and immune adaptations.</title>
        <authorList>
            <person name="Polinski J.M."/>
            <person name="Zimin A.V."/>
            <person name="Clark K.F."/>
            <person name="Kohn A.B."/>
            <person name="Sadowski N."/>
            <person name="Timp W."/>
            <person name="Ptitsyn A."/>
            <person name="Khanna P."/>
            <person name="Romanova D.Y."/>
            <person name="Williams P."/>
            <person name="Greenwood S.J."/>
            <person name="Moroz L.L."/>
            <person name="Walt D.R."/>
            <person name="Bodnar A.G."/>
        </authorList>
    </citation>
    <scope>NUCLEOTIDE SEQUENCE</scope>
    <source>
        <strain evidence="3">GMGI-L3</strain>
    </source>
</reference>
<dbReference type="Proteomes" id="UP000747542">
    <property type="component" value="Unassembled WGS sequence"/>
</dbReference>
<accession>A0A8J5N9U1</accession>